<dbReference type="GO" id="GO:0048034">
    <property type="term" value="P:heme O biosynthetic process"/>
    <property type="evidence" value="ECO:0007669"/>
    <property type="project" value="UniProtKB-UniRule"/>
</dbReference>
<keyword evidence="4 9" id="KW-0812">Transmembrane</keyword>
<dbReference type="RefSeq" id="WP_114351141.1">
    <property type="nucleotide sequence ID" value="NZ_QPJJ01000001.1"/>
</dbReference>
<evidence type="ECO:0000256" key="5">
    <source>
        <dbReference type="ARBA" id="ARBA00022989"/>
    </source>
</evidence>
<evidence type="ECO:0000256" key="1">
    <source>
        <dbReference type="ARBA" id="ARBA00004141"/>
    </source>
</evidence>
<evidence type="ECO:0000313" key="11">
    <source>
        <dbReference type="Proteomes" id="UP000252585"/>
    </source>
</evidence>
<keyword evidence="7 9" id="KW-0472">Membrane</keyword>
<feature type="transmembrane region" description="Helical" evidence="9">
    <location>
        <begin position="264"/>
        <end position="286"/>
    </location>
</feature>
<accession>A0A368YG81</accession>
<proteinExistence type="inferred from homology"/>
<dbReference type="GO" id="GO:0008495">
    <property type="term" value="F:protoheme IX farnesyltransferase activity"/>
    <property type="evidence" value="ECO:0007669"/>
    <property type="project" value="UniProtKB-UniRule"/>
</dbReference>
<evidence type="ECO:0000313" key="10">
    <source>
        <dbReference type="EMBL" id="RCW77194.1"/>
    </source>
</evidence>
<comment type="similarity">
    <text evidence="9">Belongs to the UbiA prenyltransferase family. Protoheme IX farnesyltransferase subfamily.</text>
</comment>
<dbReference type="EMBL" id="QPJJ01000001">
    <property type="protein sequence ID" value="RCW77194.1"/>
    <property type="molecule type" value="Genomic_DNA"/>
</dbReference>
<dbReference type="CDD" id="cd13957">
    <property type="entry name" value="PT_UbiA_Cox10"/>
    <property type="match status" value="1"/>
</dbReference>
<comment type="caution">
    <text evidence="10">The sequence shown here is derived from an EMBL/GenBank/DDBJ whole genome shotgun (WGS) entry which is preliminary data.</text>
</comment>
<feature type="transmembrane region" description="Helical" evidence="9">
    <location>
        <begin position="89"/>
        <end position="110"/>
    </location>
</feature>
<evidence type="ECO:0000256" key="2">
    <source>
        <dbReference type="ARBA" id="ARBA00022475"/>
    </source>
</evidence>
<feature type="transmembrane region" description="Helical" evidence="9">
    <location>
        <begin position="155"/>
        <end position="179"/>
    </location>
</feature>
<dbReference type="PANTHER" id="PTHR43448">
    <property type="entry name" value="PROTOHEME IX FARNESYLTRANSFERASE, MITOCHONDRIAL"/>
    <property type="match status" value="1"/>
</dbReference>
<dbReference type="AlphaFoldDB" id="A0A368YG81"/>
<protein>
    <recommendedName>
        <fullName evidence="9">Protoheme IX farnesyltransferase</fullName>
        <ecNumber evidence="9">2.5.1.141</ecNumber>
    </recommendedName>
    <alternativeName>
        <fullName evidence="9">Heme B farnesyltransferase</fullName>
    </alternativeName>
    <alternativeName>
        <fullName evidence="9">Heme O synthase</fullName>
    </alternativeName>
</protein>
<dbReference type="PANTHER" id="PTHR43448:SF2">
    <property type="entry name" value="PROTOHEME IX FARNESYLTRANSFERASE, MITOCHONDRIAL"/>
    <property type="match status" value="1"/>
</dbReference>
<reference evidence="10 11" key="1">
    <citation type="submission" date="2018-07" db="EMBL/GenBank/DDBJ databases">
        <title>Genomic Encyclopedia of Type Strains, Phase IV (KMG-IV): sequencing the most valuable type-strain genomes for metagenomic binning, comparative biology and taxonomic classification.</title>
        <authorList>
            <person name="Goeker M."/>
        </authorList>
    </citation>
    <scope>NUCLEOTIDE SEQUENCE [LARGE SCALE GENOMIC DNA]</scope>
    <source>
        <strain evidence="10 11">DSM 27696</strain>
    </source>
</reference>
<keyword evidence="5 9" id="KW-1133">Transmembrane helix</keyword>
<sequence length="287" mass="32864">MVLRHLIELQRLFKRFVLIANFLPVFVGFILAIAYYNVSFYTVRQDFLLVTVGSILLIAGALALNNWLEADVDKLMERTKKRPTVTGTFSLRTVLLIGIIFSAIGQGLLFLINLEVALYGFTGWFMYVVIYTMMTKRRFTWNTHIGSISGAVTPLMGWAVIDSAIAPIPISLFLIMFLWQMPHTYAIAIRKFDDYNRAGLKMLPVVKGFQTTICRTVMYMLALFFVPLLIDEISMPLFIIMTIINLAWLMIGLAGFRMQDTVKWATILFVSSLIYLMLTFLLYVIFI</sequence>
<dbReference type="InterPro" id="IPR006369">
    <property type="entry name" value="Protohaem_IX_farnesylTrfase"/>
</dbReference>
<keyword evidence="11" id="KW-1185">Reference proteome</keyword>
<keyword evidence="3 9" id="KW-0808">Transferase</keyword>
<feature type="transmembrane region" description="Helical" evidence="9">
    <location>
        <begin position="209"/>
        <end position="230"/>
    </location>
</feature>
<keyword evidence="6 9" id="KW-0350">Heme biosynthesis</keyword>
<feature type="transmembrane region" description="Helical" evidence="9">
    <location>
        <begin position="12"/>
        <end position="35"/>
    </location>
</feature>
<gene>
    <name evidence="9" type="primary">ctaB</name>
    <name evidence="10" type="ORF">DFR57_10162</name>
</gene>
<feature type="transmembrane region" description="Helical" evidence="9">
    <location>
        <begin position="116"/>
        <end position="134"/>
    </location>
</feature>
<organism evidence="10 11">
    <name type="scientific">Saliterribacillus persicus</name>
    <dbReference type="NCBI Taxonomy" id="930114"/>
    <lineage>
        <taxon>Bacteria</taxon>
        <taxon>Bacillati</taxon>
        <taxon>Bacillota</taxon>
        <taxon>Bacilli</taxon>
        <taxon>Bacillales</taxon>
        <taxon>Bacillaceae</taxon>
        <taxon>Saliterribacillus</taxon>
    </lineage>
</organism>
<dbReference type="NCBIfam" id="TIGR01473">
    <property type="entry name" value="cyoE_ctaB"/>
    <property type="match status" value="1"/>
</dbReference>
<comment type="subunit">
    <text evidence="9">Interacts with CtaA.</text>
</comment>
<evidence type="ECO:0000256" key="9">
    <source>
        <dbReference type="HAMAP-Rule" id="MF_00154"/>
    </source>
</evidence>
<evidence type="ECO:0000256" key="8">
    <source>
        <dbReference type="ARBA" id="ARBA00047690"/>
    </source>
</evidence>
<feature type="transmembrane region" description="Helical" evidence="9">
    <location>
        <begin position="47"/>
        <end position="68"/>
    </location>
</feature>
<name>A0A368YG81_9BACI</name>
<dbReference type="Gene3D" id="1.10.357.140">
    <property type="entry name" value="UbiA prenyltransferase"/>
    <property type="match status" value="1"/>
</dbReference>
<feature type="transmembrane region" description="Helical" evidence="9">
    <location>
        <begin position="237"/>
        <end position="258"/>
    </location>
</feature>
<evidence type="ECO:0000256" key="7">
    <source>
        <dbReference type="ARBA" id="ARBA00023136"/>
    </source>
</evidence>
<evidence type="ECO:0000256" key="3">
    <source>
        <dbReference type="ARBA" id="ARBA00022679"/>
    </source>
</evidence>
<comment type="function">
    <text evidence="9">Converts heme B (protoheme IX) to heme O by substitution of the vinyl group on carbon 2 of heme B porphyrin ring with a hydroxyethyl farnesyl side group.</text>
</comment>
<dbReference type="UniPathway" id="UPA00834">
    <property type="reaction ID" value="UER00712"/>
</dbReference>
<dbReference type="HAMAP" id="MF_00154">
    <property type="entry name" value="CyoE_CtaB"/>
    <property type="match status" value="1"/>
</dbReference>
<dbReference type="InterPro" id="IPR000537">
    <property type="entry name" value="UbiA_prenyltransferase"/>
</dbReference>
<comment type="catalytic activity">
    <reaction evidence="8 9">
        <text>heme b + (2E,6E)-farnesyl diphosphate + H2O = Fe(II)-heme o + diphosphate</text>
        <dbReference type="Rhea" id="RHEA:28070"/>
        <dbReference type="ChEBI" id="CHEBI:15377"/>
        <dbReference type="ChEBI" id="CHEBI:33019"/>
        <dbReference type="ChEBI" id="CHEBI:60344"/>
        <dbReference type="ChEBI" id="CHEBI:60530"/>
        <dbReference type="ChEBI" id="CHEBI:175763"/>
        <dbReference type="EC" id="2.5.1.141"/>
    </reaction>
</comment>
<dbReference type="Pfam" id="PF01040">
    <property type="entry name" value="UbiA"/>
    <property type="match status" value="1"/>
</dbReference>
<dbReference type="InterPro" id="IPR044878">
    <property type="entry name" value="UbiA_sf"/>
</dbReference>
<comment type="pathway">
    <text evidence="9">Porphyrin-containing compound metabolism; heme O biosynthesis; heme O from protoheme: step 1/1.</text>
</comment>
<dbReference type="EC" id="2.5.1.141" evidence="9"/>
<dbReference type="OrthoDB" id="9814417at2"/>
<comment type="subcellular location">
    <subcellularLocation>
        <location evidence="9">Cell membrane</location>
        <topology evidence="9">Multi-pass membrane protein</topology>
    </subcellularLocation>
    <subcellularLocation>
        <location evidence="1">Membrane</location>
        <topology evidence="1">Multi-pass membrane protein</topology>
    </subcellularLocation>
</comment>
<comment type="miscellaneous">
    <text evidence="9">Carbon 2 of the heme B porphyrin ring is defined according to the Fischer nomenclature.</text>
</comment>
<evidence type="ECO:0000256" key="4">
    <source>
        <dbReference type="ARBA" id="ARBA00022692"/>
    </source>
</evidence>
<dbReference type="Proteomes" id="UP000252585">
    <property type="component" value="Unassembled WGS sequence"/>
</dbReference>
<dbReference type="GO" id="GO:0005886">
    <property type="term" value="C:plasma membrane"/>
    <property type="evidence" value="ECO:0007669"/>
    <property type="project" value="UniProtKB-SubCell"/>
</dbReference>
<keyword evidence="2 9" id="KW-1003">Cell membrane</keyword>
<evidence type="ECO:0000256" key="6">
    <source>
        <dbReference type="ARBA" id="ARBA00023133"/>
    </source>
</evidence>